<accession>A0A6T7G6F1</accession>
<keyword evidence="1" id="KW-1133">Transmembrane helix</keyword>
<protein>
    <submittedName>
        <fullName evidence="2">Uncharacterized protein</fullName>
    </submittedName>
</protein>
<feature type="transmembrane region" description="Helical" evidence="1">
    <location>
        <begin position="80"/>
        <end position="100"/>
    </location>
</feature>
<evidence type="ECO:0000256" key="1">
    <source>
        <dbReference type="SAM" id="Phobius"/>
    </source>
</evidence>
<sequence length="197" mass="21334">MRFVSNGITSGNQEEEEFVFYQAIQNAMENGALLDNSSFPEVLGVSYVNDPSDLQDKNTAVFVVPSSAKKSMNPTAERSMILGVLFASVCGTVLLLLVALKIRHSSSGSKDNVDDDSAKEEQDMEGIEEALSSVDQFVDTGSISNTLDFRSFDDTATFDGIQSINTVSDIPPSLTHVEDSILRFAHTLTCGFANAFK</sequence>
<evidence type="ECO:0000313" key="3">
    <source>
        <dbReference type="EMBL" id="CAD9813397.1"/>
    </source>
</evidence>
<dbReference type="EMBL" id="HBHQ01007793">
    <property type="protein sequence ID" value="CAD9813387.1"/>
    <property type="molecule type" value="Transcribed_RNA"/>
</dbReference>
<dbReference type="AlphaFoldDB" id="A0A6T7G6F1"/>
<reference evidence="2" key="1">
    <citation type="submission" date="2021-01" db="EMBL/GenBank/DDBJ databases">
        <authorList>
            <person name="Corre E."/>
            <person name="Pelletier E."/>
            <person name="Niang G."/>
            <person name="Scheremetjew M."/>
            <person name="Finn R."/>
            <person name="Kale V."/>
            <person name="Holt S."/>
            <person name="Cochrane G."/>
            <person name="Meng A."/>
            <person name="Brown T."/>
            <person name="Cohen L."/>
        </authorList>
    </citation>
    <scope>NUCLEOTIDE SEQUENCE</scope>
    <source>
        <strain evidence="2">CCMP2084</strain>
    </source>
</reference>
<gene>
    <name evidence="2" type="ORF">ASEP1449_LOCUS5212</name>
    <name evidence="3" type="ORF">ASEP1449_LOCUS5222</name>
</gene>
<organism evidence="2">
    <name type="scientific">Attheya septentrionalis</name>
    <dbReference type="NCBI Taxonomy" id="420275"/>
    <lineage>
        <taxon>Eukaryota</taxon>
        <taxon>Sar</taxon>
        <taxon>Stramenopiles</taxon>
        <taxon>Ochrophyta</taxon>
        <taxon>Bacillariophyta</taxon>
        <taxon>Coscinodiscophyceae</taxon>
        <taxon>Chaetocerotophycidae</taxon>
        <taxon>Chaetocerotales</taxon>
        <taxon>Attheyaceae</taxon>
        <taxon>Attheya</taxon>
    </lineage>
</organism>
<proteinExistence type="predicted"/>
<name>A0A6T7G6F1_9STRA</name>
<dbReference type="EMBL" id="HBHQ01007815">
    <property type="protein sequence ID" value="CAD9813397.1"/>
    <property type="molecule type" value="Transcribed_RNA"/>
</dbReference>
<evidence type="ECO:0000313" key="2">
    <source>
        <dbReference type="EMBL" id="CAD9813387.1"/>
    </source>
</evidence>
<keyword evidence="1" id="KW-0472">Membrane</keyword>
<keyword evidence="1" id="KW-0812">Transmembrane</keyword>